<reference evidence="2 3" key="1">
    <citation type="submission" date="2017-02" db="EMBL/GenBank/DDBJ databases">
        <title>The new phylogeny of genus Mycobacterium.</title>
        <authorList>
            <person name="Tortoli E."/>
            <person name="Trovato A."/>
            <person name="Cirillo D.M."/>
        </authorList>
    </citation>
    <scope>NUCLEOTIDE SEQUENCE [LARGE SCALE GENOMIC DNA]</scope>
    <source>
        <strain evidence="2 3">DSM 45057</strain>
    </source>
</reference>
<evidence type="ECO:0000313" key="2">
    <source>
        <dbReference type="EMBL" id="ORA24293.1"/>
    </source>
</evidence>
<dbReference type="EMBL" id="MVHE01000005">
    <property type="protein sequence ID" value="ORA24293.1"/>
    <property type="molecule type" value="Genomic_DNA"/>
</dbReference>
<dbReference type="Proteomes" id="UP000192284">
    <property type="component" value="Unassembled WGS sequence"/>
</dbReference>
<keyword evidence="1" id="KW-0472">Membrane</keyword>
<feature type="transmembrane region" description="Helical" evidence="1">
    <location>
        <begin position="6"/>
        <end position="26"/>
    </location>
</feature>
<keyword evidence="1" id="KW-1133">Transmembrane helix</keyword>
<dbReference type="OrthoDB" id="4605582at2"/>
<sequence>MELKWWPVLVVGTLCLAGTVAASALLPMARLHRVLRPLAHVDRLTRLPEYARVYRIYFFSVVVTGVLLLTAFVTSLVASARPVGMSSSTHAFDTAHPEDIMLCVGEPVTDPTTADFFNYYASYAQQLKPVDSARIGVTSATLRVIPLTRDHQYTADRLKTLVRLARIQQDLDTRRPVAEADRTELKTGIEAFSRPLDYVDYAPTVDDVLALCMTGFPSYQAKSGHRRQLIYIGDSEMRGPADHRASLFSNEDVRQMADQAGIQINVVARSDVAAPSTESNDKLRSTAIASGGQFFLYNPAGTALTDTGTAPTLSRRLDQIRDSAPKVELPGGKVITSRSWDSPESLLIASVVAAALLCVSLAVLRR</sequence>
<keyword evidence="3" id="KW-1185">Reference proteome</keyword>
<feature type="transmembrane region" description="Helical" evidence="1">
    <location>
        <begin position="346"/>
        <end position="364"/>
    </location>
</feature>
<name>A0A1X0A2I3_MYCAN</name>
<dbReference type="AlphaFoldDB" id="A0A1X0A2I3"/>
<dbReference type="RefSeq" id="WP_083112061.1">
    <property type="nucleotide sequence ID" value="NZ_JACKTS010000031.1"/>
</dbReference>
<keyword evidence="1" id="KW-0812">Transmembrane</keyword>
<evidence type="ECO:0008006" key="4">
    <source>
        <dbReference type="Google" id="ProtNLM"/>
    </source>
</evidence>
<gene>
    <name evidence="2" type="ORF">BST12_05835</name>
</gene>
<evidence type="ECO:0000313" key="3">
    <source>
        <dbReference type="Proteomes" id="UP000192284"/>
    </source>
</evidence>
<evidence type="ECO:0000256" key="1">
    <source>
        <dbReference type="SAM" id="Phobius"/>
    </source>
</evidence>
<accession>A0A1X0A2I3</accession>
<proteinExistence type="predicted"/>
<protein>
    <recommendedName>
        <fullName evidence="4">VWFA domain-containing protein</fullName>
    </recommendedName>
</protein>
<feature type="transmembrane region" description="Helical" evidence="1">
    <location>
        <begin position="56"/>
        <end position="78"/>
    </location>
</feature>
<comment type="caution">
    <text evidence="2">The sequence shown here is derived from an EMBL/GenBank/DDBJ whole genome shotgun (WGS) entry which is preliminary data.</text>
</comment>
<organism evidence="2 3">
    <name type="scientific">Mycobacterium angelicum</name>
    <dbReference type="NCBI Taxonomy" id="470074"/>
    <lineage>
        <taxon>Bacteria</taxon>
        <taxon>Bacillati</taxon>
        <taxon>Actinomycetota</taxon>
        <taxon>Actinomycetes</taxon>
        <taxon>Mycobacteriales</taxon>
        <taxon>Mycobacteriaceae</taxon>
        <taxon>Mycobacterium</taxon>
    </lineage>
</organism>